<feature type="domain" description="Tubby C-terminal" evidence="1">
    <location>
        <begin position="4"/>
        <end position="172"/>
    </location>
</feature>
<evidence type="ECO:0000259" key="1">
    <source>
        <dbReference type="Pfam" id="PF23728"/>
    </source>
</evidence>
<dbReference type="eggNOG" id="ENOG5032RZX">
    <property type="taxonomic scope" value="Bacteria"/>
</dbReference>
<reference evidence="2 3" key="1">
    <citation type="submission" date="2013-04" db="EMBL/GenBank/DDBJ databases">
        <title>Draft genome of the heavy metal tolerant bacterium Lysinibacillus sphaericus strain OT4b.31.</title>
        <authorList>
            <person name="Pena-Montenegro T.D."/>
            <person name="Dussan J."/>
        </authorList>
    </citation>
    <scope>NUCLEOTIDE SEQUENCE [LARGE SCALE GENOMIC DNA]</scope>
    <source>
        <strain evidence="2 3">OT4b.31</strain>
    </source>
</reference>
<proteinExistence type="predicted"/>
<dbReference type="Proteomes" id="UP000013911">
    <property type="component" value="Unassembled WGS sequence"/>
</dbReference>
<name>R7Z9Q9_LYSSH</name>
<dbReference type="EMBL" id="AQPX01000029">
    <property type="protein sequence ID" value="EON70744.1"/>
    <property type="molecule type" value="Genomic_DNA"/>
</dbReference>
<evidence type="ECO:0000313" key="2">
    <source>
        <dbReference type="EMBL" id="EON70744.1"/>
    </source>
</evidence>
<evidence type="ECO:0000313" key="3">
    <source>
        <dbReference type="Proteomes" id="UP000013911"/>
    </source>
</evidence>
<dbReference type="RefSeq" id="WP_010860892.1">
    <property type="nucleotide sequence ID" value="NZ_KB933404.1"/>
</dbReference>
<dbReference type="Pfam" id="PF23728">
    <property type="entry name" value="Tubby_C_like"/>
    <property type="match status" value="1"/>
</dbReference>
<gene>
    <name evidence="2" type="ORF">H131_19957</name>
</gene>
<protein>
    <recommendedName>
        <fullName evidence="1">Tubby C-terminal domain-containing protein</fullName>
    </recommendedName>
</protein>
<dbReference type="InterPro" id="IPR056944">
    <property type="entry name" value="Tubby_C-like"/>
</dbReference>
<dbReference type="AlphaFoldDB" id="R7Z9Q9"/>
<accession>R7Z9Q9</accession>
<comment type="caution">
    <text evidence="2">The sequence shown here is derived from an EMBL/GenBank/DDBJ whole genome shotgun (WGS) entry which is preliminary data.</text>
</comment>
<organism evidence="2 3">
    <name type="scientific">Lysinibacillus sphaericus OT4b.31</name>
    <dbReference type="NCBI Taxonomy" id="1285586"/>
    <lineage>
        <taxon>Bacteria</taxon>
        <taxon>Bacillati</taxon>
        <taxon>Bacillota</taxon>
        <taxon>Bacilli</taxon>
        <taxon>Bacillales</taxon>
        <taxon>Bacillaceae</taxon>
        <taxon>Lysinibacillus</taxon>
    </lineage>
</organism>
<dbReference type="OrthoDB" id="2451847at2"/>
<dbReference type="PATRIC" id="fig|1285586.5.peg.4155"/>
<dbReference type="HOGENOM" id="CLU_1524167_0_0_9"/>
<sequence length="174" mass="20090">MKTFTYTQPVAIESTEVIHVLNGAGEVSSTVQRIYTNGLKKAFDRTMDYRYFVRFDASDVDGQPLFTCKKMSRRGRVHFRGKDFVTGKDYMIAYDGWQIMIPDLIITDGEQKITLNKEMEDWSVFLLNEQPIARWQAVFRDTYFDITLQIEETSPIQQEAFFIAIGQAVLFVGA</sequence>